<dbReference type="InterPro" id="IPR011650">
    <property type="entry name" value="Peptidase_M20_dimer"/>
</dbReference>
<dbReference type="GO" id="GO:0006508">
    <property type="term" value="P:proteolysis"/>
    <property type="evidence" value="ECO:0007669"/>
    <property type="project" value="UniProtKB-KW"/>
</dbReference>
<keyword evidence="3" id="KW-0645">Protease</keyword>
<evidence type="ECO:0000256" key="12">
    <source>
        <dbReference type="ARBA" id="ARBA00061423"/>
    </source>
</evidence>
<accession>A0A8J6IN79</accession>
<evidence type="ECO:0000256" key="6">
    <source>
        <dbReference type="ARBA" id="ARBA00022833"/>
    </source>
</evidence>
<organism evidence="19 20">
    <name type="scientific">Neobittarella massiliensis</name>
    <name type="common">ex Bilen et al. 2018</name>
    <dbReference type="NCBI Taxonomy" id="2041842"/>
    <lineage>
        <taxon>Bacteria</taxon>
        <taxon>Bacillati</taxon>
        <taxon>Bacillota</taxon>
        <taxon>Clostridia</taxon>
        <taxon>Eubacteriales</taxon>
        <taxon>Oscillospiraceae</taxon>
        <taxon>Neobittarella (ex Bilen et al. 2018)</taxon>
    </lineage>
</organism>
<dbReference type="SUPFAM" id="SSF53187">
    <property type="entry name" value="Zn-dependent exopeptidases"/>
    <property type="match status" value="1"/>
</dbReference>
<dbReference type="RefSeq" id="WP_186487771.1">
    <property type="nucleotide sequence ID" value="NZ_JACOGI010000001.1"/>
</dbReference>
<dbReference type="PIRSF" id="PIRSF016599">
    <property type="entry name" value="Xaa-His_dipept"/>
    <property type="match status" value="1"/>
</dbReference>
<reference evidence="19" key="1">
    <citation type="submission" date="2020-08" db="EMBL/GenBank/DDBJ databases">
        <authorList>
            <person name="Liu C."/>
            <person name="Sun Q."/>
        </authorList>
    </citation>
    <scope>NUCLEOTIDE SEQUENCE</scope>
    <source>
        <strain evidence="19">NSJ-65</strain>
    </source>
</reference>
<dbReference type="PRINTS" id="PR00934">
    <property type="entry name" value="XHISDIPTASE"/>
</dbReference>
<dbReference type="FunFam" id="3.40.630.10:FF:000018">
    <property type="entry name" value="Aminoacyl-histidine dipeptidase PepD"/>
    <property type="match status" value="1"/>
</dbReference>
<dbReference type="Proteomes" id="UP000597668">
    <property type="component" value="Unassembled WGS sequence"/>
</dbReference>
<evidence type="ECO:0000256" key="13">
    <source>
        <dbReference type="ARBA" id="ARBA00071271"/>
    </source>
</evidence>
<dbReference type="PANTHER" id="PTHR43501:SF1">
    <property type="entry name" value="CYTOSOL NON-SPECIFIC DIPEPTIDASE"/>
    <property type="match status" value="1"/>
</dbReference>
<keyword evidence="19" id="KW-0224">Dipeptidase</keyword>
<comment type="catalytic activity">
    <reaction evidence="9">
        <text>Hydrolysis of dipeptides, preferentially hydrophobic dipeptides including prolyl amino acids.</text>
        <dbReference type="EC" id="3.4.13.18"/>
    </reaction>
</comment>
<sequence>MSYITEGLKPELALRYFEDLCAIPHNSGDEAAVVSYLQQFAEEHELWCRVDEARNVVIKKPATPGYENSPTVMLQGHTDMVCVKLPGVEHDFAKDPLTLQLKDGVLTASGTTLGADDGTAVAHMLALLSDDSYEHPALECVFTSMEEIGLIGAMKLDTGDLQAQYLIAMDSGAGREDVTTVSCAGGLVLDIRRQPQWEPVDGGLLTLTIEGLLGGHSAMAIDRQRGNAIKLMGRILHDMAAVSPLRIASLRGGSKMNAIAADAVAVVCAEDPAAAGAAARATAAAIKEELSTSDAGFTFTCTDGGGEQKALTADCTAALIDLLYLLPDGVRAMSMDMPGLVVASSNVGVLTVGEDEILVRDFVRSAEDSLRDLIGGEIDRLCALLGFAVTVDAKFSGWKFDPNSRLRALATDLYQRTFARQMELNAVHGGMEIGEFKAKMPHLDIVSFAPDCGNPHTPEEYLNIQSFDNIYRFLQLLLTEIAHQH</sequence>
<dbReference type="NCBIfam" id="TIGR01893">
    <property type="entry name" value="aa-his-dipept"/>
    <property type="match status" value="1"/>
</dbReference>
<dbReference type="GO" id="GO:0005829">
    <property type="term" value="C:cytosol"/>
    <property type="evidence" value="ECO:0007669"/>
    <property type="project" value="TreeGrafter"/>
</dbReference>
<evidence type="ECO:0000256" key="4">
    <source>
        <dbReference type="ARBA" id="ARBA00022723"/>
    </source>
</evidence>
<comment type="caution">
    <text evidence="19">The sequence shown here is derived from an EMBL/GenBank/DDBJ whole genome shotgun (WGS) entry which is preliminary data.</text>
</comment>
<dbReference type="Gene3D" id="3.40.630.10">
    <property type="entry name" value="Zn peptidases"/>
    <property type="match status" value="2"/>
</dbReference>
<evidence type="ECO:0000256" key="11">
    <source>
        <dbReference type="ARBA" id="ARBA00044252"/>
    </source>
</evidence>
<evidence type="ECO:0000256" key="2">
    <source>
        <dbReference type="ARBA" id="ARBA00001947"/>
    </source>
</evidence>
<evidence type="ECO:0000256" key="5">
    <source>
        <dbReference type="ARBA" id="ARBA00022801"/>
    </source>
</evidence>
<keyword evidence="7" id="KW-0482">Metalloprotease</keyword>
<dbReference type="InterPro" id="IPR002933">
    <property type="entry name" value="Peptidase_M20"/>
</dbReference>
<gene>
    <name evidence="19" type="primary">pepD</name>
    <name evidence="19" type="ORF">H8K20_05955</name>
</gene>
<evidence type="ECO:0000256" key="7">
    <source>
        <dbReference type="ARBA" id="ARBA00023049"/>
    </source>
</evidence>
<evidence type="ECO:0000256" key="1">
    <source>
        <dbReference type="ARBA" id="ARBA00001941"/>
    </source>
</evidence>
<comment type="cofactor">
    <cofactor evidence="1">
        <name>Co(2+)</name>
        <dbReference type="ChEBI" id="CHEBI:48828"/>
    </cofactor>
</comment>
<evidence type="ECO:0000256" key="15">
    <source>
        <dbReference type="ARBA" id="ARBA00076004"/>
    </source>
</evidence>
<keyword evidence="6" id="KW-0862">Zinc</keyword>
<evidence type="ECO:0000256" key="17">
    <source>
        <dbReference type="ARBA" id="ARBA00078074"/>
    </source>
</evidence>
<keyword evidence="5 19" id="KW-0378">Hydrolase</keyword>
<dbReference type="GO" id="GO:0046872">
    <property type="term" value="F:metal ion binding"/>
    <property type="evidence" value="ECO:0007669"/>
    <property type="project" value="UniProtKB-KW"/>
</dbReference>
<evidence type="ECO:0000256" key="9">
    <source>
        <dbReference type="ARBA" id="ARBA00036421"/>
    </source>
</evidence>
<dbReference type="PANTHER" id="PTHR43501">
    <property type="entry name" value="CYTOSOL NON-SPECIFIC DIPEPTIDASE"/>
    <property type="match status" value="1"/>
</dbReference>
<dbReference type="FunFam" id="3.40.630.10:FF:000015">
    <property type="entry name" value="Aminoacyl-histidine dipeptidase PepD"/>
    <property type="match status" value="1"/>
</dbReference>
<evidence type="ECO:0000313" key="20">
    <source>
        <dbReference type="Proteomes" id="UP000597668"/>
    </source>
</evidence>
<comment type="cofactor">
    <cofactor evidence="2">
        <name>Zn(2+)</name>
        <dbReference type="ChEBI" id="CHEBI:29105"/>
    </cofactor>
</comment>
<protein>
    <recommendedName>
        <fullName evidence="13">Cytosol non-specific dipeptidase</fullName>
        <ecNumber evidence="10">3.4.13.18</ecNumber>
    </recommendedName>
    <alternativeName>
        <fullName evidence="16">Aminoacyl-histidine dipeptidase</fullName>
    </alternativeName>
    <alternativeName>
        <fullName evidence="15">Beta-alanyl-histidine dipeptidase</fullName>
    </alternativeName>
    <alternativeName>
        <fullName evidence="14">Carnosinase</fullName>
    </alternativeName>
    <alternativeName>
        <fullName evidence="11">Peptidase D</fullName>
    </alternativeName>
    <alternativeName>
        <fullName evidence="17">Xaa-His dipeptidase</fullName>
    </alternativeName>
</protein>
<feature type="domain" description="Peptidase M20 dimerisation" evidence="18">
    <location>
        <begin position="210"/>
        <end position="268"/>
    </location>
</feature>
<dbReference type="AlphaFoldDB" id="A0A8J6IN79"/>
<evidence type="ECO:0000256" key="10">
    <source>
        <dbReference type="ARBA" id="ARBA00038976"/>
    </source>
</evidence>
<evidence type="ECO:0000256" key="16">
    <source>
        <dbReference type="ARBA" id="ARBA00077688"/>
    </source>
</evidence>
<dbReference type="Pfam" id="PF07687">
    <property type="entry name" value="M20_dimer"/>
    <property type="match status" value="1"/>
</dbReference>
<keyword evidence="4" id="KW-0479">Metal-binding</keyword>
<dbReference type="GO" id="GO:0070573">
    <property type="term" value="F:metallodipeptidase activity"/>
    <property type="evidence" value="ECO:0007669"/>
    <property type="project" value="TreeGrafter"/>
</dbReference>
<evidence type="ECO:0000313" key="19">
    <source>
        <dbReference type="EMBL" id="MBC3515937.1"/>
    </source>
</evidence>
<comment type="similarity">
    <text evidence="12">Belongs to the peptidase M20C family.</text>
</comment>
<dbReference type="Pfam" id="PF01546">
    <property type="entry name" value="Peptidase_M20"/>
    <property type="match status" value="1"/>
</dbReference>
<dbReference type="InterPro" id="IPR001160">
    <property type="entry name" value="Peptidase_M20C"/>
</dbReference>
<keyword evidence="20" id="KW-1185">Reference proteome</keyword>
<name>A0A8J6IN79_9FIRM</name>
<evidence type="ECO:0000259" key="18">
    <source>
        <dbReference type="Pfam" id="PF07687"/>
    </source>
</evidence>
<dbReference type="EC" id="3.4.13.18" evidence="10"/>
<dbReference type="EMBL" id="JACOGI010000001">
    <property type="protein sequence ID" value="MBC3515937.1"/>
    <property type="molecule type" value="Genomic_DNA"/>
</dbReference>
<evidence type="ECO:0000256" key="14">
    <source>
        <dbReference type="ARBA" id="ARBA00075285"/>
    </source>
</evidence>
<proteinExistence type="inferred from homology"/>
<evidence type="ECO:0000256" key="3">
    <source>
        <dbReference type="ARBA" id="ARBA00022670"/>
    </source>
</evidence>
<evidence type="ECO:0000256" key="8">
    <source>
        <dbReference type="ARBA" id="ARBA00023285"/>
    </source>
</evidence>
<keyword evidence="8" id="KW-0170">Cobalt</keyword>